<name>A0A4Y2PB11_ARAVE</name>
<dbReference type="PANTHER" id="PTHR12052:SF4">
    <property type="entry name" value="THIOREDOXIN-LIKE PROTEIN 4B"/>
    <property type="match status" value="1"/>
</dbReference>
<dbReference type="GO" id="GO:0000398">
    <property type="term" value="P:mRNA splicing, via spliceosome"/>
    <property type="evidence" value="ECO:0007669"/>
    <property type="project" value="InterPro"/>
</dbReference>
<keyword evidence="4" id="KW-1185">Reference proteome</keyword>
<dbReference type="EMBL" id="BGPR01010844">
    <property type="protein sequence ID" value="GBN48262.1"/>
    <property type="molecule type" value="Genomic_DNA"/>
</dbReference>
<dbReference type="OrthoDB" id="147752at2759"/>
<reference evidence="3 4" key="1">
    <citation type="journal article" date="2019" name="Sci. Rep.">
        <title>Orb-weaving spider Araneus ventricosus genome elucidates the spidroin gene catalogue.</title>
        <authorList>
            <person name="Kono N."/>
            <person name="Nakamura H."/>
            <person name="Ohtoshi R."/>
            <person name="Moran D.A.P."/>
            <person name="Shinohara A."/>
            <person name="Yoshida Y."/>
            <person name="Fujiwara M."/>
            <person name="Mori M."/>
            <person name="Tomita M."/>
            <person name="Arakawa K."/>
        </authorList>
    </citation>
    <scope>NUCLEOTIDE SEQUENCE [LARGE SCALE GENOMIC DNA]</scope>
</reference>
<proteinExistence type="inferred from homology"/>
<protein>
    <recommendedName>
        <fullName evidence="2">Thioredoxin-like protein</fullName>
    </recommendedName>
</protein>
<accession>A0A4Y2PB11</accession>
<dbReference type="Gene3D" id="3.40.30.10">
    <property type="entry name" value="Glutaredoxin"/>
    <property type="match status" value="1"/>
</dbReference>
<dbReference type="InterPro" id="IPR036249">
    <property type="entry name" value="Thioredoxin-like_sf"/>
</dbReference>
<dbReference type="GO" id="GO:0005681">
    <property type="term" value="C:spliceosomal complex"/>
    <property type="evidence" value="ECO:0007669"/>
    <property type="project" value="TreeGrafter"/>
</dbReference>
<comment type="similarity">
    <text evidence="1 2">Belongs to the DIM1 family.</text>
</comment>
<comment type="subcellular location">
    <subcellularLocation>
        <location evidence="2">Nucleus</location>
    </subcellularLocation>
</comment>
<dbReference type="InterPro" id="IPR004123">
    <property type="entry name" value="Dim1"/>
</dbReference>
<keyword evidence="2" id="KW-0539">Nucleus</keyword>
<evidence type="ECO:0000256" key="1">
    <source>
        <dbReference type="ARBA" id="ARBA00008241"/>
    </source>
</evidence>
<gene>
    <name evidence="3" type="primary">Txnl4b_1</name>
    <name evidence="3" type="ORF">AVEN_73390_1</name>
</gene>
<evidence type="ECO:0000313" key="3">
    <source>
        <dbReference type="EMBL" id="GBN48262.1"/>
    </source>
</evidence>
<dbReference type="SMART" id="SM01410">
    <property type="entry name" value="DIM1"/>
    <property type="match status" value="1"/>
</dbReference>
<dbReference type="Pfam" id="PF02966">
    <property type="entry name" value="DIM1"/>
    <property type="match status" value="1"/>
</dbReference>
<sequence length="148" mass="17252">MSFLRHLKSKEEVDEVIRNVEERVLVIRFGQENEIGCMQTDDIMSRTEALLSEMATICIVNISDVPQYVDYFDITHIPATVFFFNGEHIKINSGMADNTKFIGPFQTKQDFIDLVEVVFRGAMRGKYIVSSPIDRRRMAHYELLYKDY</sequence>
<evidence type="ECO:0000313" key="4">
    <source>
        <dbReference type="Proteomes" id="UP000499080"/>
    </source>
</evidence>
<comment type="function">
    <text evidence="2">Plays role in pre-mRNA splicing.</text>
</comment>
<dbReference type="PIRSF" id="PIRSF017199">
    <property type="entry name" value="mRNA_splic_U5"/>
    <property type="match status" value="1"/>
</dbReference>
<dbReference type="GO" id="GO:0005682">
    <property type="term" value="C:U5 snRNP"/>
    <property type="evidence" value="ECO:0007669"/>
    <property type="project" value="UniProtKB-UniRule"/>
</dbReference>
<dbReference type="Proteomes" id="UP000499080">
    <property type="component" value="Unassembled WGS sequence"/>
</dbReference>
<dbReference type="SUPFAM" id="SSF52833">
    <property type="entry name" value="Thioredoxin-like"/>
    <property type="match status" value="1"/>
</dbReference>
<dbReference type="GO" id="GO:0046540">
    <property type="term" value="C:U4/U6 x U5 tri-snRNP complex"/>
    <property type="evidence" value="ECO:0007669"/>
    <property type="project" value="UniProtKB-UniRule"/>
</dbReference>
<dbReference type="PANTHER" id="PTHR12052">
    <property type="entry name" value="THIOREDOXIN-LIKE PROTEN 4A, 4B"/>
    <property type="match status" value="1"/>
</dbReference>
<comment type="caution">
    <text evidence="3">The sequence shown here is derived from an EMBL/GenBank/DDBJ whole genome shotgun (WGS) entry which is preliminary data.</text>
</comment>
<evidence type="ECO:0000256" key="2">
    <source>
        <dbReference type="PIRNR" id="PIRNR017199"/>
    </source>
</evidence>
<keyword evidence="2" id="KW-0507">mRNA processing</keyword>
<keyword evidence="2" id="KW-0508">mRNA splicing</keyword>
<organism evidence="3 4">
    <name type="scientific">Araneus ventricosus</name>
    <name type="common">Orbweaver spider</name>
    <name type="synonym">Epeira ventricosa</name>
    <dbReference type="NCBI Taxonomy" id="182803"/>
    <lineage>
        <taxon>Eukaryota</taxon>
        <taxon>Metazoa</taxon>
        <taxon>Ecdysozoa</taxon>
        <taxon>Arthropoda</taxon>
        <taxon>Chelicerata</taxon>
        <taxon>Arachnida</taxon>
        <taxon>Araneae</taxon>
        <taxon>Araneomorphae</taxon>
        <taxon>Entelegynae</taxon>
        <taxon>Araneoidea</taxon>
        <taxon>Araneidae</taxon>
        <taxon>Araneus</taxon>
    </lineage>
</organism>
<dbReference type="AlphaFoldDB" id="A0A4Y2PB11"/>